<dbReference type="EMBL" id="JAGSOG010000156">
    <property type="protein sequence ID" value="MBR7836702.1"/>
    <property type="molecule type" value="Genomic_DNA"/>
</dbReference>
<organism evidence="3 4">
    <name type="scientific">Actinospica durhamensis</name>
    <dbReference type="NCBI Taxonomy" id="1508375"/>
    <lineage>
        <taxon>Bacteria</taxon>
        <taxon>Bacillati</taxon>
        <taxon>Actinomycetota</taxon>
        <taxon>Actinomycetes</taxon>
        <taxon>Catenulisporales</taxon>
        <taxon>Actinospicaceae</taxon>
        <taxon>Actinospica</taxon>
    </lineage>
</organism>
<evidence type="ECO:0000259" key="2">
    <source>
        <dbReference type="Pfam" id="PF01323"/>
    </source>
</evidence>
<feature type="domain" description="DSBA-like thioredoxin" evidence="2">
    <location>
        <begin position="3"/>
        <end position="205"/>
    </location>
</feature>
<feature type="region of interest" description="Disordered" evidence="1">
    <location>
        <begin position="218"/>
        <end position="244"/>
    </location>
</feature>
<dbReference type="RefSeq" id="WP_212531177.1">
    <property type="nucleotide sequence ID" value="NZ_JAGSOG010000156.1"/>
</dbReference>
<dbReference type="AlphaFoldDB" id="A0A941ERJ5"/>
<name>A0A941ERJ5_9ACTN</name>
<dbReference type="Gene3D" id="3.40.30.10">
    <property type="entry name" value="Glutaredoxin"/>
    <property type="match status" value="1"/>
</dbReference>
<dbReference type="SUPFAM" id="SSF52833">
    <property type="entry name" value="Thioredoxin-like"/>
    <property type="match status" value="1"/>
</dbReference>
<dbReference type="Pfam" id="PF01323">
    <property type="entry name" value="DSBA"/>
    <property type="match status" value="1"/>
</dbReference>
<gene>
    <name evidence="3" type="ORF">KDL01_25705</name>
</gene>
<dbReference type="Proteomes" id="UP000675781">
    <property type="component" value="Unassembled WGS sequence"/>
</dbReference>
<sequence length="244" mass="26969">MRVEIWSDVACPWCYIGKARFEQGLAEFAHKDQVEVVFRSFELDPNRPEGETTQVTGMLAKKYGMSEAQARQAEQRVADNAAAEGLGYRTEGRDHGNTFAIHRLLHFAKTKGLQNELVNLTFRANFAEERSVFDRARLLELAVEAGLDAEESKQVLEDPTAFAEEVRADEREATELGANGVPFFVLDRRYGVSGGQPAEVFKQALEEAWATRPQPAKLATVSGLPDPGQAEEVCGPEGCAVPQR</sequence>
<comment type="caution">
    <text evidence="3">The sequence shown here is derived from an EMBL/GenBank/DDBJ whole genome shotgun (WGS) entry which is preliminary data.</text>
</comment>
<dbReference type="PANTHER" id="PTHR13887">
    <property type="entry name" value="GLUTATHIONE S-TRANSFERASE KAPPA"/>
    <property type="match status" value="1"/>
</dbReference>
<evidence type="ECO:0000313" key="4">
    <source>
        <dbReference type="Proteomes" id="UP000675781"/>
    </source>
</evidence>
<dbReference type="CDD" id="cd03024">
    <property type="entry name" value="DsbA_FrnE"/>
    <property type="match status" value="1"/>
</dbReference>
<dbReference type="GO" id="GO:0016491">
    <property type="term" value="F:oxidoreductase activity"/>
    <property type="evidence" value="ECO:0007669"/>
    <property type="project" value="InterPro"/>
</dbReference>
<accession>A0A941ERJ5</accession>
<reference evidence="3" key="1">
    <citation type="submission" date="2021-04" db="EMBL/GenBank/DDBJ databases">
        <title>Genome based classification of Actinospica acidithermotolerans sp. nov., an actinobacterium isolated from an Indonesian hot spring.</title>
        <authorList>
            <person name="Kusuma A.B."/>
            <person name="Putra K.E."/>
            <person name="Nafisah S."/>
            <person name="Loh J."/>
            <person name="Nouioui I."/>
            <person name="Goodfellow M."/>
        </authorList>
    </citation>
    <scope>NUCLEOTIDE SEQUENCE</scope>
    <source>
        <strain evidence="3">CSCA 57</strain>
    </source>
</reference>
<dbReference type="InterPro" id="IPR001853">
    <property type="entry name" value="DSBA-like_thioredoxin_dom"/>
</dbReference>
<evidence type="ECO:0000256" key="1">
    <source>
        <dbReference type="SAM" id="MobiDB-lite"/>
    </source>
</evidence>
<protein>
    <submittedName>
        <fullName evidence="3">DsbA family oxidoreductase</fullName>
    </submittedName>
</protein>
<keyword evidence="4" id="KW-1185">Reference proteome</keyword>
<dbReference type="InterPro" id="IPR036249">
    <property type="entry name" value="Thioredoxin-like_sf"/>
</dbReference>
<proteinExistence type="predicted"/>
<evidence type="ECO:0000313" key="3">
    <source>
        <dbReference type="EMBL" id="MBR7836702.1"/>
    </source>
</evidence>
<dbReference type="PANTHER" id="PTHR13887:SF41">
    <property type="entry name" value="THIOREDOXIN SUPERFAMILY PROTEIN"/>
    <property type="match status" value="1"/>
</dbReference>